<accession>A0A4Y9SRC9</accession>
<evidence type="ECO:0000256" key="1">
    <source>
        <dbReference type="SAM" id="SignalP"/>
    </source>
</evidence>
<comment type="caution">
    <text evidence="2">The sequence shown here is derived from an EMBL/GenBank/DDBJ whole genome shotgun (WGS) entry which is preliminary data.</text>
</comment>
<organism evidence="2 3">
    <name type="scientific">Zemynaea arenosa</name>
    <dbReference type="NCBI Taxonomy" id="2561931"/>
    <lineage>
        <taxon>Bacteria</taxon>
        <taxon>Pseudomonadati</taxon>
        <taxon>Pseudomonadota</taxon>
        <taxon>Betaproteobacteria</taxon>
        <taxon>Burkholderiales</taxon>
        <taxon>Oxalobacteraceae</taxon>
        <taxon>Telluria group</taxon>
        <taxon>Zemynaea</taxon>
    </lineage>
</organism>
<feature type="chain" id="PRO_5021448678" evidence="1">
    <location>
        <begin position="24"/>
        <end position="177"/>
    </location>
</feature>
<sequence>MKTLLPLAALATLPVVAAGPAVAAPVLIDFEQAANIAQVNQTYAGLGVEFLDFVTATGASRYAYSPGGHGVINVPGGFGSFDFSLGTLAPATFNVWSGLDGTGSLLGSAVFAANGGSFAAASVPFSGLAHSVTLAAVPAYTGIDNVALGAPPVPEPAHWAMLVAGLLLGGMIKRRRR</sequence>
<protein>
    <submittedName>
        <fullName evidence="2">PEP-CTERM sorting domain-containing protein</fullName>
    </submittedName>
</protein>
<proteinExistence type="predicted"/>
<dbReference type="Proteomes" id="UP000298438">
    <property type="component" value="Unassembled WGS sequence"/>
</dbReference>
<dbReference type="NCBIfam" id="TIGR02595">
    <property type="entry name" value="PEP_CTERM"/>
    <property type="match status" value="1"/>
</dbReference>
<name>A0A4Y9SRC9_9BURK</name>
<keyword evidence="1" id="KW-0732">Signal</keyword>
<evidence type="ECO:0000313" key="2">
    <source>
        <dbReference type="EMBL" id="TFW27899.1"/>
    </source>
</evidence>
<dbReference type="InterPro" id="IPR013424">
    <property type="entry name" value="Ice-binding_C"/>
</dbReference>
<keyword evidence="3" id="KW-1185">Reference proteome</keyword>
<reference evidence="2 3" key="1">
    <citation type="submission" date="2019-03" db="EMBL/GenBank/DDBJ databases">
        <title>Draft Genome Sequence of Massilia arenosa sp. nov., a Novel Massilia Species Isolated from a Sandy-loam Maize Soil.</title>
        <authorList>
            <person name="Raths R."/>
            <person name="Peta V."/>
            <person name="Bucking H."/>
        </authorList>
    </citation>
    <scope>NUCLEOTIDE SEQUENCE [LARGE SCALE GENOMIC DNA]</scope>
    <source>
        <strain evidence="2 3">MC02</strain>
    </source>
</reference>
<dbReference type="OrthoDB" id="8753793at2"/>
<dbReference type="EMBL" id="SPVF01000045">
    <property type="protein sequence ID" value="TFW27899.1"/>
    <property type="molecule type" value="Genomic_DNA"/>
</dbReference>
<dbReference type="AlphaFoldDB" id="A0A4Y9SRC9"/>
<feature type="signal peptide" evidence="1">
    <location>
        <begin position="1"/>
        <end position="23"/>
    </location>
</feature>
<dbReference type="RefSeq" id="WP_135205776.1">
    <property type="nucleotide sequence ID" value="NZ_SPVF01000045.1"/>
</dbReference>
<evidence type="ECO:0000313" key="3">
    <source>
        <dbReference type="Proteomes" id="UP000298438"/>
    </source>
</evidence>
<gene>
    <name evidence="2" type="ORF">E4L96_03145</name>
</gene>